<comment type="PTM">
    <text evidence="7 8">Topaquinone (TPQ) is generated by copper-dependent autoxidation of a specific tyrosyl residue.</text>
</comment>
<evidence type="ECO:0000313" key="13">
    <source>
        <dbReference type="Proteomes" id="UP000813463"/>
    </source>
</evidence>
<dbReference type="GO" id="GO:0005507">
    <property type="term" value="F:copper ion binding"/>
    <property type="evidence" value="ECO:0000318"/>
    <property type="project" value="GO_Central"/>
</dbReference>
<evidence type="ECO:0000256" key="2">
    <source>
        <dbReference type="ARBA" id="ARBA00022723"/>
    </source>
</evidence>
<dbReference type="AlphaFoldDB" id="A0A9R0J557"/>
<feature type="domain" description="Copper amine oxidase N2-terminal" evidence="11">
    <location>
        <begin position="25"/>
        <end position="100"/>
    </location>
</feature>
<dbReference type="KEGG" id="soe:110799290"/>
<evidence type="ECO:0000256" key="3">
    <source>
        <dbReference type="ARBA" id="ARBA00022772"/>
    </source>
</evidence>
<evidence type="ECO:0000256" key="5">
    <source>
        <dbReference type="ARBA" id="ARBA00023008"/>
    </source>
</evidence>
<dbReference type="PROSITE" id="PS01165">
    <property type="entry name" value="COPPER_AMINE_OXID_2"/>
    <property type="match status" value="1"/>
</dbReference>
<dbReference type="GeneID" id="110799290"/>
<keyword evidence="9" id="KW-0732">Signal</keyword>
<dbReference type="GO" id="GO:0008131">
    <property type="term" value="F:primary methylamine oxidase activity"/>
    <property type="evidence" value="ECO:0000318"/>
    <property type="project" value="GO_Central"/>
</dbReference>
<accession>A0A9R0J557</accession>
<organism evidence="13 14">
    <name type="scientific">Spinacia oleracea</name>
    <name type="common">Spinach</name>
    <dbReference type="NCBI Taxonomy" id="3562"/>
    <lineage>
        <taxon>Eukaryota</taxon>
        <taxon>Viridiplantae</taxon>
        <taxon>Streptophyta</taxon>
        <taxon>Embryophyta</taxon>
        <taxon>Tracheophyta</taxon>
        <taxon>Spermatophyta</taxon>
        <taxon>Magnoliopsida</taxon>
        <taxon>eudicotyledons</taxon>
        <taxon>Gunneridae</taxon>
        <taxon>Pentapetalae</taxon>
        <taxon>Caryophyllales</taxon>
        <taxon>Chenopodiaceae</taxon>
        <taxon>Chenopodioideae</taxon>
        <taxon>Anserineae</taxon>
        <taxon>Spinacia</taxon>
    </lineage>
</organism>
<dbReference type="Gene3D" id="3.10.450.40">
    <property type="match status" value="2"/>
</dbReference>
<gene>
    <name evidence="14" type="primary">LOC110799290</name>
</gene>
<dbReference type="PANTHER" id="PTHR10638:SF71">
    <property type="entry name" value="AMINE OXIDASE"/>
    <property type="match status" value="1"/>
</dbReference>
<protein>
    <recommendedName>
        <fullName evidence="8">Amine oxidase</fullName>
        <ecNumber evidence="8">1.4.3.-</ecNumber>
    </recommendedName>
</protein>
<dbReference type="InterPro" id="IPR015800">
    <property type="entry name" value="Cu_amine_oxidase_N2"/>
</dbReference>
<evidence type="ECO:0000259" key="12">
    <source>
        <dbReference type="Pfam" id="PF02728"/>
    </source>
</evidence>
<dbReference type="InterPro" id="IPR036460">
    <property type="entry name" value="Cu_amine_oxidase_C_sf"/>
</dbReference>
<evidence type="ECO:0000256" key="7">
    <source>
        <dbReference type="PIRSR" id="PIRSR600269-51"/>
    </source>
</evidence>
<dbReference type="InterPro" id="IPR049947">
    <property type="entry name" value="Cu_Am_Ox_Cu-bd"/>
</dbReference>
<feature type="domain" description="Copper amine oxidase catalytic" evidence="10">
    <location>
        <begin position="249"/>
        <end position="664"/>
    </location>
</feature>
<evidence type="ECO:0000256" key="4">
    <source>
        <dbReference type="ARBA" id="ARBA00023002"/>
    </source>
</evidence>
<dbReference type="Pfam" id="PF02728">
    <property type="entry name" value="Cu_amine_oxidN3"/>
    <property type="match status" value="1"/>
</dbReference>
<keyword evidence="2 8" id="KW-0479">Metal-binding</keyword>
<keyword evidence="4 8" id="KW-0560">Oxidoreductase</keyword>
<name>A0A9R0J557_SPIOL</name>
<dbReference type="PROSITE" id="PS01164">
    <property type="entry name" value="COPPER_AMINE_OXID_1"/>
    <property type="match status" value="1"/>
</dbReference>
<evidence type="ECO:0000256" key="1">
    <source>
        <dbReference type="ARBA" id="ARBA00007983"/>
    </source>
</evidence>
<evidence type="ECO:0000259" key="10">
    <source>
        <dbReference type="Pfam" id="PF01179"/>
    </source>
</evidence>
<dbReference type="InterPro" id="IPR016182">
    <property type="entry name" value="Cu_amine_oxidase_N-reg"/>
</dbReference>
<keyword evidence="13" id="KW-1185">Reference proteome</keyword>
<proteinExistence type="inferred from homology"/>
<dbReference type="SUPFAM" id="SSF54416">
    <property type="entry name" value="Amine oxidase N-terminal region"/>
    <property type="match status" value="2"/>
</dbReference>
<dbReference type="EC" id="1.4.3.-" evidence="8"/>
<feature type="modified residue" description="2',4',5'-topaquinone" evidence="7">
    <location>
        <position position="415"/>
    </location>
</feature>
<dbReference type="PANTHER" id="PTHR10638">
    <property type="entry name" value="COPPER AMINE OXIDASE"/>
    <property type="match status" value="1"/>
</dbReference>
<dbReference type="GO" id="GO:0009753">
    <property type="term" value="P:response to jasmonic acid"/>
    <property type="evidence" value="ECO:0000318"/>
    <property type="project" value="GO_Central"/>
</dbReference>
<dbReference type="InterPro" id="IPR015798">
    <property type="entry name" value="Cu_amine_oxidase_C"/>
</dbReference>
<dbReference type="Gene3D" id="2.70.98.20">
    <property type="entry name" value="Copper amine oxidase, catalytic domain"/>
    <property type="match status" value="1"/>
</dbReference>
<evidence type="ECO:0000256" key="9">
    <source>
        <dbReference type="SAM" id="SignalP"/>
    </source>
</evidence>
<dbReference type="Proteomes" id="UP000813463">
    <property type="component" value="Chromosome 3"/>
</dbReference>
<reference evidence="13" key="1">
    <citation type="journal article" date="2021" name="Nat. Commun.">
        <title>Genomic analyses provide insights into spinach domestication and the genetic basis of agronomic traits.</title>
        <authorList>
            <person name="Cai X."/>
            <person name="Sun X."/>
            <person name="Xu C."/>
            <person name="Sun H."/>
            <person name="Wang X."/>
            <person name="Ge C."/>
            <person name="Zhang Z."/>
            <person name="Wang Q."/>
            <person name="Fei Z."/>
            <person name="Jiao C."/>
            <person name="Wang Q."/>
        </authorList>
    </citation>
    <scope>NUCLEOTIDE SEQUENCE [LARGE SCALE GENOMIC DNA]</scope>
    <source>
        <strain evidence="13">cv. Varoflay</strain>
    </source>
</reference>
<feature type="active site" description="Proton acceptor" evidence="6">
    <location>
        <position position="326"/>
    </location>
</feature>
<evidence type="ECO:0000256" key="8">
    <source>
        <dbReference type="RuleBase" id="RU000672"/>
    </source>
</evidence>
<dbReference type="RefSeq" id="XP_021860210.2">
    <property type="nucleotide sequence ID" value="XM_022004518.2"/>
</dbReference>
<dbReference type="InterPro" id="IPR049948">
    <property type="entry name" value="Cu_Am_ox_TPQ-bd"/>
</dbReference>
<reference evidence="14" key="2">
    <citation type="submission" date="2025-08" db="UniProtKB">
        <authorList>
            <consortium name="RefSeq"/>
        </authorList>
    </citation>
    <scope>IDENTIFICATION</scope>
    <source>
        <tissue evidence="14">Leaf</tissue>
    </source>
</reference>
<evidence type="ECO:0000256" key="6">
    <source>
        <dbReference type="PIRSR" id="PIRSR600269-50"/>
    </source>
</evidence>
<dbReference type="GO" id="GO:0009308">
    <property type="term" value="P:amine metabolic process"/>
    <property type="evidence" value="ECO:0000318"/>
    <property type="project" value="GO_Central"/>
</dbReference>
<dbReference type="Pfam" id="PF01179">
    <property type="entry name" value="Cu_amine_oxid"/>
    <property type="match status" value="1"/>
</dbReference>
<dbReference type="InterPro" id="IPR015802">
    <property type="entry name" value="Cu_amine_oxidase_N3"/>
</dbReference>
<dbReference type="Pfam" id="PF02727">
    <property type="entry name" value="Cu_amine_oxidN2"/>
    <property type="match status" value="1"/>
</dbReference>
<evidence type="ECO:0000313" key="14">
    <source>
        <dbReference type="RefSeq" id="XP_021860210.2"/>
    </source>
</evidence>
<sequence>MAPLHFEAIFIFIFMIQIFSLISTHPLDSLTPFEINRVQTKILQIYPPPTNTLSFHYMGLDDPPKPTNEKWMITTTRTAYVVLRVNRTTHEITLDLTKSSKNNPKIITNKVYHGNGYPMLTSLEQNKANKLAQGYGPFTRSISKRGLKIDEIVCLGFSVGWYGEKKKKKKKKNEGRIVKVMCFTMDGTINFYMRPIEGVTVTVDLDEMKVVGFKDRIVVRVPKGEGTDYRETMQNRSSTHHLPTKGVIMTQPNGPSFNVDGHVVRWTNWEFHVSFDARVGLILSTASIYDHEKGERRHILYRGFTSEVFVPYMDITEEWYHRTYFDAGEYGLGVLSVPLQPKIDCPQNAVFMDGYLTSHDGNPIRMPNVFCIFERYAGIIMWRHTEASIPHRLITESSRPELTLVVRMISTIGNYDYIFDWEFFQSGSIKVKVGMTGLLEVKGTKYTHKDQIQEEIYGTLLAPNTIGTFHDHFITFHLDLDVDGQDNSFIKSYLEMTAVKNKSSPRKSYWTVKSETAKKESDARIHLGSKPTAEMLVVNPSKRTKVGNTVGYRLIPGPAVRPLLMEDDYPEIRAAYTKYNVLITPYNKSEKWASGLFTDQSHGDDTLLETWTLRDREIENKDIVLWYTMGIHHVTYQEDFPLMPTVSTGFELRPANFFETNPVLSLSIKSPNDIKWINCSTTIK</sequence>
<feature type="active site" description="Schiff-base intermediate with substrate; via topaquinone" evidence="6">
    <location>
        <position position="415"/>
    </location>
</feature>
<feature type="signal peptide" evidence="9">
    <location>
        <begin position="1"/>
        <end position="24"/>
    </location>
</feature>
<feature type="chain" id="PRO_5046729704" description="Amine oxidase" evidence="9">
    <location>
        <begin position="25"/>
        <end position="684"/>
    </location>
</feature>
<comment type="similarity">
    <text evidence="1 8">Belongs to the copper/topaquinone oxidase family.</text>
</comment>
<keyword evidence="3 6" id="KW-0801">TPQ</keyword>
<evidence type="ECO:0000259" key="11">
    <source>
        <dbReference type="Pfam" id="PF02727"/>
    </source>
</evidence>
<keyword evidence="5 8" id="KW-0186">Copper</keyword>
<dbReference type="InterPro" id="IPR000269">
    <property type="entry name" value="Cu_amine_oxidase"/>
</dbReference>
<comment type="cofactor">
    <cofactor evidence="8">
        <name>Cu cation</name>
        <dbReference type="ChEBI" id="CHEBI:23378"/>
    </cofactor>
    <text evidence="8">Contains 1 topaquinone per subunit.</text>
</comment>
<dbReference type="GO" id="GO:0048038">
    <property type="term" value="F:quinone binding"/>
    <property type="evidence" value="ECO:0007669"/>
    <property type="project" value="InterPro"/>
</dbReference>
<dbReference type="SUPFAM" id="SSF49998">
    <property type="entry name" value="Amine oxidase catalytic domain"/>
    <property type="match status" value="1"/>
</dbReference>
<feature type="domain" description="Copper amine oxidase N3-terminal" evidence="12">
    <location>
        <begin position="118"/>
        <end position="219"/>
    </location>
</feature>